<dbReference type="HOGENOM" id="CLU_215645_0_0_10"/>
<feature type="transmembrane region" description="Helical" evidence="2">
    <location>
        <begin position="6"/>
        <end position="23"/>
    </location>
</feature>
<evidence type="ECO:0000256" key="1">
    <source>
        <dbReference type="SAM" id="MobiDB-lite"/>
    </source>
</evidence>
<reference evidence="3 4" key="1">
    <citation type="submission" date="2012-06" db="EMBL/GenBank/DDBJ databases">
        <title>The complete genome of Aequorivita sublithincola DSM 14238.</title>
        <authorList>
            <consortium name="US DOE Joint Genome Institute (JGI-PGF)"/>
            <person name="Lucas S."/>
            <person name="Copeland A."/>
            <person name="Lapidus A."/>
            <person name="Goodwin L."/>
            <person name="Pitluck S."/>
            <person name="Peters L."/>
            <person name="Munk A.C.C."/>
            <person name="Kyrpides N."/>
            <person name="Mavromatis K."/>
            <person name="Pagani I."/>
            <person name="Ivanova N."/>
            <person name="Ovchinnikova G."/>
            <person name="Zeytun A."/>
            <person name="Detter J.C."/>
            <person name="Han C."/>
            <person name="Land M."/>
            <person name="Hauser L."/>
            <person name="Markowitz V."/>
            <person name="Cheng J.-F."/>
            <person name="Hugenholtz P."/>
            <person name="Woyke T."/>
            <person name="Wu D."/>
            <person name="Tindall B."/>
            <person name="Faehnrich R."/>
            <person name="Brambilla E."/>
            <person name="Klenk H.-P."/>
            <person name="Eisen J.A."/>
        </authorList>
    </citation>
    <scope>NUCLEOTIDE SEQUENCE [LARGE SCALE GENOMIC DNA]</scope>
    <source>
        <strain evidence="4">DSM 14238 / LMG 21431 / ACAM 643 / 9-3</strain>
    </source>
</reference>
<evidence type="ECO:0000313" key="4">
    <source>
        <dbReference type="Proteomes" id="UP000006049"/>
    </source>
</evidence>
<evidence type="ECO:0000256" key="2">
    <source>
        <dbReference type="SAM" id="Phobius"/>
    </source>
</evidence>
<dbReference type="Proteomes" id="UP000006049">
    <property type="component" value="Chromosome"/>
</dbReference>
<proteinExistence type="predicted"/>
<name>I3YUV4_AEQSU</name>
<keyword evidence="2" id="KW-0812">Transmembrane</keyword>
<organism evidence="3 4">
    <name type="scientific">Aequorivita sublithincola (strain DSM 14238 / LMG 21431 / ACAM 643 / 9-3)</name>
    <dbReference type="NCBI Taxonomy" id="746697"/>
    <lineage>
        <taxon>Bacteria</taxon>
        <taxon>Pseudomonadati</taxon>
        <taxon>Bacteroidota</taxon>
        <taxon>Flavobacteriia</taxon>
        <taxon>Flavobacteriales</taxon>
        <taxon>Flavobacteriaceae</taxon>
        <taxon>Aequorivita</taxon>
    </lineage>
</organism>
<keyword evidence="2" id="KW-1133">Transmembrane helix</keyword>
<gene>
    <name evidence="3" type="ordered locus">Aeqsu_1279</name>
</gene>
<feature type="region of interest" description="Disordered" evidence="1">
    <location>
        <begin position="29"/>
        <end position="49"/>
    </location>
</feature>
<keyword evidence="2" id="KW-0472">Membrane</keyword>
<evidence type="ECO:0008006" key="5">
    <source>
        <dbReference type="Google" id="ProtNLM"/>
    </source>
</evidence>
<protein>
    <recommendedName>
        <fullName evidence="5">FeoB-associated Cys-rich membrane protein</fullName>
    </recommendedName>
</protein>
<evidence type="ECO:0000313" key="3">
    <source>
        <dbReference type="EMBL" id="AFL80772.1"/>
    </source>
</evidence>
<keyword evidence="4" id="KW-1185">Reference proteome</keyword>
<sequence>MQTILVLITFVLALVFMITKFVWNPFGAGKKAKQNKPGDHSDCSSCSFH</sequence>
<dbReference type="KEGG" id="asl:Aeqsu_1279"/>
<dbReference type="STRING" id="746697.Aeqsu_1279"/>
<accession>I3YUV4</accession>
<dbReference type="EMBL" id="CP003280">
    <property type="protein sequence ID" value="AFL80772.1"/>
    <property type="molecule type" value="Genomic_DNA"/>
</dbReference>
<dbReference type="AlphaFoldDB" id="I3YUV4"/>
<dbReference type="RefSeq" id="WP_014782030.1">
    <property type="nucleotide sequence ID" value="NC_018013.1"/>
</dbReference>